<dbReference type="Proteomes" id="UP000183832">
    <property type="component" value="Unassembled WGS sequence"/>
</dbReference>
<sequence length="88" mass="10330">MNVDLSELNVVLQKNIRKELCNDENKTMKSNLIFKISLNVQILSNKYREDLKRIQKEILKRQQRGLQAGVGFNKFLINHNKVTAILYN</sequence>
<organism evidence="1 2">
    <name type="scientific">Clunio marinus</name>
    <dbReference type="NCBI Taxonomy" id="568069"/>
    <lineage>
        <taxon>Eukaryota</taxon>
        <taxon>Metazoa</taxon>
        <taxon>Ecdysozoa</taxon>
        <taxon>Arthropoda</taxon>
        <taxon>Hexapoda</taxon>
        <taxon>Insecta</taxon>
        <taxon>Pterygota</taxon>
        <taxon>Neoptera</taxon>
        <taxon>Endopterygota</taxon>
        <taxon>Diptera</taxon>
        <taxon>Nematocera</taxon>
        <taxon>Chironomoidea</taxon>
        <taxon>Chironomidae</taxon>
        <taxon>Clunio</taxon>
    </lineage>
</organism>
<proteinExistence type="predicted"/>
<evidence type="ECO:0000313" key="2">
    <source>
        <dbReference type="Proteomes" id="UP000183832"/>
    </source>
</evidence>
<keyword evidence="2" id="KW-1185">Reference proteome</keyword>
<protein>
    <submittedName>
        <fullName evidence="1">CLUMA_CG014755, isoform A</fullName>
    </submittedName>
</protein>
<dbReference type="AlphaFoldDB" id="A0A1J1IML7"/>
<evidence type="ECO:0000313" key="1">
    <source>
        <dbReference type="EMBL" id="CRL00986.1"/>
    </source>
</evidence>
<accession>A0A1J1IML7</accession>
<gene>
    <name evidence="1" type="ORF">CLUMA_CG014755</name>
</gene>
<name>A0A1J1IML7_9DIPT</name>
<reference evidence="1 2" key="1">
    <citation type="submission" date="2015-04" db="EMBL/GenBank/DDBJ databases">
        <authorList>
            <person name="Syromyatnikov M.Y."/>
            <person name="Popov V.N."/>
        </authorList>
    </citation>
    <scope>NUCLEOTIDE SEQUENCE [LARGE SCALE GENOMIC DNA]</scope>
</reference>
<dbReference type="EMBL" id="CVRI01000055">
    <property type="protein sequence ID" value="CRL00986.1"/>
    <property type="molecule type" value="Genomic_DNA"/>
</dbReference>